<name>A0AC61SCX8_9EURY</name>
<dbReference type="Proteomes" id="UP000315423">
    <property type="component" value="Unassembled WGS sequence"/>
</dbReference>
<evidence type="ECO:0000313" key="1">
    <source>
        <dbReference type="EMBL" id="TKY92517.1"/>
    </source>
</evidence>
<organism evidence="1 2">
    <name type="scientific">Candidatus Methanomarinus sp</name>
    <dbReference type="NCBI Taxonomy" id="3386244"/>
    <lineage>
        <taxon>Archaea</taxon>
        <taxon>Methanobacteriati</taxon>
        <taxon>Methanobacteriota</taxon>
        <taxon>Stenosarchaea group</taxon>
        <taxon>Methanomicrobia</taxon>
        <taxon>Methanosarcinales</taxon>
        <taxon>ANME-2 cluster</taxon>
        <taxon>Candidatus Methanocomedenaceae</taxon>
        <taxon>Candidatus Methanomarinus</taxon>
    </lineage>
</organism>
<evidence type="ECO:0000313" key="2">
    <source>
        <dbReference type="Proteomes" id="UP000315423"/>
    </source>
</evidence>
<accession>A0AC61SCX8</accession>
<gene>
    <name evidence="1" type="ORF">C5S46_00215</name>
</gene>
<proteinExistence type="predicted"/>
<dbReference type="EMBL" id="QYBA01000006">
    <property type="protein sequence ID" value="TKY92517.1"/>
    <property type="molecule type" value="Genomic_DNA"/>
</dbReference>
<reference evidence="1" key="1">
    <citation type="submission" date="2018-09" db="EMBL/GenBank/DDBJ databases">
        <title>A genomic encyclopedia of anaerobic methanotrophic archaea.</title>
        <authorList>
            <person name="Skennerton C.T."/>
            <person name="Chadwick G.L."/>
            <person name="Laso-Perez R."/>
            <person name="Leu A.O."/>
            <person name="Speth D.R."/>
            <person name="Yu H."/>
            <person name="Morgan-Lang C."/>
            <person name="Hatzenpichler R."/>
            <person name="Goudeau D."/>
            <person name="Malmstrom R."/>
            <person name="Woyke T."/>
            <person name="Hallam S."/>
            <person name="Tyson G.W."/>
            <person name="Wegener G."/>
            <person name="Boetius A."/>
            <person name="Orphan V.J."/>
        </authorList>
    </citation>
    <scope>NUCLEOTIDE SEQUENCE</scope>
    <source>
        <strain evidence="1">CONS3730D10UFb2</strain>
    </source>
</reference>
<comment type="caution">
    <text evidence="1">The sequence shown here is derived from an EMBL/GenBank/DDBJ whole genome shotgun (WGS) entry which is preliminary data.</text>
</comment>
<protein>
    <submittedName>
        <fullName evidence="1">LSM domain-containing protein</fullName>
    </submittedName>
</protein>
<sequence length="82" mass="9088">MFPTKKVQSLINQKIRVEMKGGQHILEGILDSSDEYMNMHLTNTIEIIAGDKSISLGSVILRGNNIIIINPIDNTDIKAKPV</sequence>